<accession>A0ABQ6BKX9</accession>
<name>A0ABQ6BKX9_9CAUL</name>
<proteinExistence type="inferred from homology"/>
<protein>
    <submittedName>
        <fullName evidence="3">Dehydrogenase</fullName>
    </submittedName>
</protein>
<evidence type="ECO:0000313" key="3">
    <source>
        <dbReference type="EMBL" id="GLS02104.1"/>
    </source>
</evidence>
<evidence type="ECO:0000256" key="1">
    <source>
        <dbReference type="ARBA" id="ARBA00006484"/>
    </source>
</evidence>
<dbReference type="Proteomes" id="UP001156921">
    <property type="component" value="Unassembled WGS sequence"/>
</dbReference>
<dbReference type="Gene3D" id="3.40.50.720">
    <property type="entry name" value="NAD(P)-binding Rossmann-like Domain"/>
    <property type="match status" value="1"/>
</dbReference>
<dbReference type="RefSeq" id="WP_284222977.1">
    <property type="nucleotide sequence ID" value="NZ_BSOY01000051.1"/>
</dbReference>
<gene>
    <name evidence="3" type="primary">hetN</name>
    <name evidence="3" type="ORF">GCM10007859_21250</name>
</gene>
<organism evidence="3 4">
    <name type="scientific">Brevundimonas denitrificans</name>
    <dbReference type="NCBI Taxonomy" id="1443434"/>
    <lineage>
        <taxon>Bacteria</taxon>
        <taxon>Pseudomonadati</taxon>
        <taxon>Pseudomonadota</taxon>
        <taxon>Alphaproteobacteria</taxon>
        <taxon>Caulobacterales</taxon>
        <taxon>Caulobacteraceae</taxon>
        <taxon>Brevundimonas</taxon>
    </lineage>
</organism>
<dbReference type="PIRSF" id="PIRSF000126">
    <property type="entry name" value="11-beta-HSD1"/>
    <property type="match status" value="1"/>
</dbReference>
<reference evidence="4" key="1">
    <citation type="journal article" date="2019" name="Int. J. Syst. Evol. Microbiol.">
        <title>The Global Catalogue of Microorganisms (GCM) 10K type strain sequencing project: providing services to taxonomists for standard genome sequencing and annotation.</title>
        <authorList>
            <consortium name="The Broad Institute Genomics Platform"/>
            <consortium name="The Broad Institute Genome Sequencing Center for Infectious Disease"/>
            <person name="Wu L."/>
            <person name="Ma J."/>
        </authorList>
    </citation>
    <scope>NUCLEOTIDE SEQUENCE [LARGE SCALE GENOMIC DNA]</scope>
    <source>
        <strain evidence="4">NBRC 110107</strain>
    </source>
</reference>
<dbReference type="PRINTS" id="PR00081">
    <property type="entry name" value="GDHRDH"/>
</dbReference>
<keyword evidence="2" id="KW-0560">Oxidoreductase</keyword>
<dbReference type="InterPro" id="IPR036291">
    <property type="entry name" value="NAD(P)-bd_dom_sf"/>
</dbReference>
<dbReference type="InterPro" id="IPR002347">
    <property type="entry name" value="SDR_fam"/>
</dbReference>
<evidence type="ECO:0000313" key="4">
    <source>
        <dbReference type="Proteomes" id="UP001156921"/>
    </source>
</evidence>
<dbReference type="CDD" id="cd05233">
    <property type="entry name" value="SDR_c"/>
    <property type="match status" value="1"/>
</dbReference>
<keyword evidence="4" id="KW-1185">Reference proteome</keyword>
<dbReference type="Pfam" id="PF00106">
    <property type="entry name" value="adh_short"/>
    <property type="match status" value="1"/>
</dbReference>
<comment type="similarity">
    <text evidence="1">Belongs to the short-chain dehydrogenases/reductases (SDR) family.</text>
</comment>
<comment type="caution">
    <text evidence="3">The sequence shown here is derived from an EMBL/GenBank/DDBJ whole genome shotgun (WGS) entry which is preliminary data.</text>
</comment>
<dbReference type="PANTHER" id="PTHR44196:SF2">
    <property type="entry name" value="SHORT-CHAIN DEHYDROGENASE-RELATED"/>
    <property type="match status" value="1"/>
</dbReference>
<sequence>MSLPSRPRPVALITGASAGIGAALARVYAEKGWDLILTARREAPLQALAEELARTGAASTILTGDLADPAAPRRLFDAIRTRGLTVDGLVNNAGFSRTDGFLNTDPAAHKAMIQVMLAAPVELARLFTPGMVERGFGRILNVASLAGQMPATGGDTLYGPIKSFLIKASQGLHLELRGTGVHVTALCPGYTLTEFHDANGTREQVSSAYPAWMWQTADHVARVGYEACEANRPKVTPGVMNNLLAGLAKHLPDRVALGMVGGHAKRLKRI</sequence>
<dbReference type="SUPFAM" id="SSF51735">
    <property type="entry name" value="NAD(P)-binding Rossmann-fold domains"/>
    <property type="match status" value="1"/>
</dbReference>
<evidence type="ECO:0000256" key="2">
    <source>
        <dbReference type="ARBA" id="ARBA00023002"/>
    </source>
</evidence>
<dbReference type="PANTHER" id="PTHR44196">
    <property type="entry name" value="DEHYDROGENASE/REDUCTASE SDR FAMILY MEMBER 7B"/>
    <property type="match status" value="1"/>
</dbReference>
<dbReference type="EMBL" id="BSOY01000051">
    <property type="protein sequence ID" value="GLS02104.1"/>
    <property type="molecule type" value="Genomic_DNA"/>
</dbReference>